<reference evidence="2" key="1">
    <citation type="submission" date="2022-03" db="EMBL/GenBank/DDBJ databases">
        <title>Genome Identification and Characterization of new species Bdellovibrio reynosense LBG001 sp. nov. from a Mexico soil sample.</title>
        <authorList>
            <person name="Camilli A."/>
            <person name="Ajao Y."/>
            <person name="Guo X."/>
        </authorList>
    </citation>
    <scope>NUCLEOTIDE SEQUENCE</scope>
    <source>
        <strain evidence="2">LBG001</strain>
    </source>
</reference>
<organism evidence="2 3">
    <name type="scientific">Bdellovibrio reynosensis</name>
    <dbReference type="NCBI Taxonomy" id="2835041"/>
    <lineage>
        <taxon>Bacteria</taxon>
        <taxon>Pseudomonadati</taxon>
        <taxon>Bdellovibrionota</taxon>
        <taxon>Bdellovibrionia</taxon>
        <taxon>Bdellovibrionales</taxon>
        <taxon>Pseudobdellovibrionaceae</taxon>
        <taxon>Bdellovibrio</taxon>
    </lineage>
</organism>
<evidence type="ECO:0000313" key="2">
    <source>
        <dbReference type="EMBL" id="UOF00959.1"/>
    </source>
</evidence>
<dbReference type="Proteomes" id="UP000830116">
    <property type="component" value="Chromosome"/>
</dbReference>
<accession>A0ABY4C913</accession>
<sequence>MFLKIPRLYDSHTHFLATGEFAAGLHLGSLKNANDVSSLQLSPSYFRGDWLVGFGWNEKGWSEEPHKNILDKAFPNNPVFFARMDGHRSWVNSRALDILGATSQDGILIEKDHLRAWEMLPSFSKEQDRHHILSACQVYNKAGFTHVRDMTCSEHLWNLLIEMGEKKEITLAIEENCTTHDLNDFDKTLQSAIQMKKAETTLLRMKGIKLFYDGSLGSQTAFLSKPYNGLPDGTRGMTLWELSEVEEVIKKTWTAGLDFSVHTIGDEAAHQMVQLVRKVSAQGFVGRFNLEHAQMLRPETIQMMKPLHVRCHMQPCHWLSDRVWLKQKLGDLYKHVFPWEALRLAQIPMSFGCDSPIEPPSFWRNKQALEESPQHGIRKFTGDLSQVHSHPDTNFAADSYSVFAEGELKEIVFNGQKLF</sequence>
<feature type="domain" description="Amidohydrolase 3" evidence="1">
    <location>
        <begin position="6"/>
        <end position="364"/>
    </location>
</feature>
<dbReference type="PANTHER" id="PTHR22642">
    <property type="entry name" value="IMIDAZOLONEPROPIONASE"/>
    <property type="match status" value="1"/>
</dbReference>
<proteinExistence type="predicted"/>
<name>A0ABY4C913_9BACT</name>
<protein>
    <submittedName>
        <fullName evidence="2">Amidohydrolase family protein</fullName>
    </submittedName>
</protein>
<dbReference type="Pfam" id="PF07969">
    <property type="entry name" value="Amidohydro_3"/>
    <property type="match status" value="1"/>
</dbReference>
<dbReference type="EMBL" id="CP093442">
    <property type="protein sequence ID" value="UOF00959.1"/>
    <property type="molecule type" value="Genomic_DNA"/>
</dbReference>
<dbReference type="RefSeq" id="WP_243537167.1">
    <property type="nucleotide sequence ID" value="NZ_CP093442.1"/>
</dbReference>
<dbReference type="Gene3D" id="3.20.20.140">
    <property type="entry name" value="Metal-dependent hydrolases"/>
    <property type="match status" value="1"/>
</dbReference>
<keyword evidence="3" id="KW-1185">Reference proteome</keyword>
<dbReference type="InterPro" id="IPR032466">
    <property type="entry name" value="Metal_Hydrolase"/>
</dbReference>
<evidence type="ECO:0000313" key="3">
    <source>
        <dbReference type="Proteomes" id="UP000830116"/>
    </source>
</evidence>
<gene>
    <name evidence="2" type="ORF">MNR06_14755</name>
</gene>
<evidence type="ECO:0000259" key="1">
    <source>
        <dbReference type="Pfam" id="PF07969"/>
    </source>
</evidence>
<dbReference type="SUPFAM" id="SSF51556">
    <property type="entry name" value="Metallo-dependent hydrolases"/>
    <property type="match status" value="1"/>
</dbReference>
<dbReference type="PANTHER" id="PTHR22642:SF2">
    <property type="entry name" value="PROTEIN LONG AFTER FAR-RED 3"/>
    <property type="match status" value="1"/>
</dbReference>
<dbReference type="InterPro" id="IPR013108">
    <property type="entry name" value="Amidohydro_3"/>
</dbReference>